<comment type="caution">
    <text evidence="1">The sequence shown here is derived from an EMBL/GenBank/DDBJ whole genome shotgun (WGS) entry which is preliminary data.</text>
</comment>
<reference evidence="1 2" key="1">
    <citation type="journal article" date="2018" name="PLoS Genet.">
        <title>Population sequencing reveals clonal diversity and ancestral inbreeding in the grapevine cultivar Chardonnay.</title>
        <authorList>
            <person name="Roach M.J."/>
            <person name="Johnson D.L."/>
            <person name="Bohlmann J."/>
            <person name="van Vuuren H.J."/>
            <person name="Jones S.J."/>
            <person name="Pretorius I.S."/>
            <person name="Schmidt S.A."/>
            <person name="Borneman A.R."/>
        </authorList>
    </citation>
    <scope>NUCLEOTIDE SEQUENCE [LARGE SCALE GENOMIC DNA]</scope>
    <source>
        <strain evidence="2">cv. Chardonnay</strain>
        <tissue evidence="1">Leaf</tissue>
    </source>
</reference>
<proteinExistence type="predicted"/>
<dbReference type="AlphaFoldDB" id="A0A438C8A7"/>
<sequence>MPKVCEDGSLQDCVSNLFSTLQPPHVKRPPGRSRQRLPVDKLEVVRDLQLGGLLNLNCKEIRHNICLWLIDHFNVGFRRIDISSDKSYDLTAADVGLVFGLPTSGQILQIALTLFEQSIRWLRVLDDLNNGTMFGYMVASSSSRYCPAFTLITLSLLHCSHHYHQVTNPHLFISIVQLHYVIKFKIPSVHVPLTVPLLSTWLDDLIKERLAAEISQLELLEQYYAAERAINQYQKGIQHQLGIMRGVMHTLDGQNNEVDLRQPLVTQAMQPMNFAARTAFRLWRR</sequence>
<accession>A0A438C8A7</accession>
<evidence type="ECO:0000313" key="2">
    <source>
        <dbReference type="Proteomes" id="UP000288805"/>
    </source>
</evidence>
<dbReference type="EMBL" id="QGNW01002470">
    <property type="protein sequence ID" value="RVW19493.1"/>
    <property type="molecule type" value="Genomic_DNA"/>
</dbReference>
<evidence type="ECO:0000313" key="1">
    <source>
        <dbReference type="EMBL" id="RVW19493.1"/>
    </source>
</evidence>
<gene>
    <name evidence="1" type="ORF">CK203_117646</name>
</gene>
<dbReference type="Proteomes" id="UP000288805">
    <property type="component" value="Unassembled WGS sequence"/>
</dbReference>
<organism evidence="1 2">
    <name type="scientific">Vitis vinifera</name>
    <name type="common">Grape</name>
    <dbReference type="NCBI Taxonomy" id="29760"/>
    <lineage>
        <taxon>Eukaryota</taxon>
        <taxon>Viridiplantae</taxon>
        <taxon>Streptophyta</taxon>
        <taxon>Embryophyta</taxon>
        <taxon>Tracheophyta</taxon>
        <taxon>Spermatophyta</taxon>
        <taxon>Magnoliopsida</taxon>
        <taxon>eudicotyledons</taxon>
        <taxon>Gunneridae</taxon>
        <taxon>Pentapetalae</taxon>
        <taxon>rosids</taxon>
        <taxon>Vitales</taxon>
        <taxon>Vitaceae</taxon>
        <taxon>Viteae</taxon>
        <taxon>Vitis</taxon>
    </lineage>
</organism>
<name>A0A438C8A7_VITVI</name>
<protein>
    <submittedName>
        <fullName evidence="1">Uncharacterized protein</fullName>
    </submittedName>
</protein>